<dbReference type="Proteomes" id="UP000199519">
    <property type="component" value="Unassembled WGS sequence"/>
</dbReference>
<gene>
    <name evidence="1" type="ORF">SAMN04488598_13814</name>
    <name evidence="2" type="ORF">SAMN04515652_13814</name>
</gene>
<evidence type="ECO:0000313" key="1">
    <source>
        <dbReference type="EMBL" id="SDG01793.1"/>
    </source>
</evidence>
<evidence type="ECO:0000313" key="3">
    <source>
        <dbReference type="Proteomes" id="UP000198612"/>
    </source>
</evidence>
<dbReference type="Proteomes" id="UP000198612">
    <property type="component" value="Unassembled WGS sequence"/>
</dbReference>
<dbReference type="AlphaFoldDB" id="A0A1I0CKX3"/>
<protein>
    <submittedName>
        <fullName evidence="2">Uncharacterized protein</fullName>
    </submittedName>
</protein>
<sequence length="157" mass="18717">MIEKLNNFKVNLVSQKKNRKFNKRTIYAVELLKDEGIYYNIDKKIKLGKIEYKYQDELLKIMLQVLNGVVTHLELDTERVIFNDSQAINIEVEKEIKDLGEDETILIFGFYEINADRSMLITFEDQIVDDKRYLLYKNFDKVLKFPYSAYIDKDLIN</sequence>
<dbReference type="RefSeq" id="WP_089720803.1">
    <property type="nucleotide sequence ID" value="NZ_FNBJ01000038.1"/>
</dbReference>
<accession>A0A1I0CKX3</accession>
<evidence type="ECO:0000313" key="2">
    <source>
        <dbReference type="EMBL" id="SET19832.1"/>
    </source>
</evidence>
<name>A0A1I0CKX3_9FIRM</name>
<evidence type="ECO:0000313" key="4">
    <source>
        <dbReference type="Proteomes" id="UP000199519"/>
    </source>
</evidence>
<keyword evidence="4" id="KW-1185">Reference proteome</keyword>
<reference evidence="3 4" key="1">
    <citation type="submission" date="2016-10" db="EMBL/GenBank/DDBJ databases">
        <authorList>
            <person name="Varghese N."/>
            <person name="Submissions S."/>
        </authorList>
    </citation>
    <scope>NUCLEOTIDE SEQUENCE [LARGE SCALE GENOMIC DNA]</scope>
    <source>
        <strain evidence="1 4">WG2</strain>
        <strain evidence="2 3">WG5</strain>
    </source>
</reference>
<dbReference type="EMBL" id="FNBJ01000038">
    <property type="protein sequence ID" value="SDG01793.1"/>
    <property type="molecule type" value="Genomic_DNA"/>
</dbReference>
<organism evidence="2 3">
    <name type="scientific">Halanaerobium congolense</name>
    <dbReference type="NCBI Taxonomy" id="54121"/>
    <lineage>
        <taxon>Bacteria</taxon>
        <taxon>Bacillati</taxon>
        <taxon>Bacillota</taxon>
        <taxon>Clostridia</taxon>
        <taxon>Halanaerobiales</taxon>
        <taxon>Halanaerobiaceae</taxon>
        <taxon>Halanaerobium</taxon>
    </lineage>
</organism>
<dbReference type="EMBL" id="FOHG01000038">
    <property type="protein sequence ID" value="SET19832.1"/>
    <property type="molecule type" value="Genomic_DNA"/>
</dbReference>
<proteinExistence type="predicted"/>